<feature type="compositionally biased region" description="Polar residues" evidence="1">
    <location>
        <begin position="837"/>
        <end position="853"/>
    </location>
</feature>
<evidence type="ECO:0008006" key="4">
    <source>
        <dbReference type="Google" id="ProtNLM"/>
    </source>
</evidence>
<feature type="region of interest" description="Disordered" evidence="1">
    <location>
        <begin position="641"/>
        <end position="728"/>
    </location>
</feature>
<evidence type="ECO:0000256" key="1">
    <source>
        <dbReference type="SAM" id="MobiDB-lite"/>
    </source>
</evidence>
<protein>
    <recommendedName>
        <fullName evidence="4">DNA/RNA-binding domain-containing protein</fullName>
    </recommendedName>
</protein>
<reference evidence="2 3" key="1">
    <citation type="submission" date="2023-01" db="EMBL/GenBank/DDBJ databases">
        <title>Analysis of 21 Apiospora genomes using comparative genomics revels a genus with tremendous synthesis potential of carbohydrate active enzymes and secondary metabolites.</title>
        <authorList>
            <person name="Sorensen T."/>
        </authorList>
    </citation>
    <scope>NUCLEOTIDE SEQUENCE [LARGE SCALE GENOMIC DNA]</scope>
    <source>
        <strain evidence="2 3">CBS 114990</strain>
    </source>
</reference>
<feature type="compositionally biased region" description="Low complexity" evidence="1">
    <location>
        <begin position="866"/>
        <end position="875"/>
    </location>
</feature>
<sequence length="973" mass="108816">MTKPYVPAHSEGPPPPDQDAARELETYKISKVHYFSHEGKIPSLMTFFHLVFGDAQVSKHSDTYMAVLQILCSCLYLKMDPVAANYLSLQADAHLGRYGLTAFATRRSFMNLFRFHWSTNHLKEAKALAEGMAIRIKKELSHVAPDAWLIWKTLAADVECRDGSGARAAELYGELAYQYSLHPGPSNRSYQYLHAALQLFYTGRSEWGSALGLIAYAGESLDQIPQELEYATETLVERRVALLILKAAVLEAMSNVDGATRVYEELVAFCEQHLDEDLYIESWHRAADNRMTALNLAKRQHLQIDEGDPPTSPTAVLTCPVPLGVNIARPQGPVQRYQKASQGENLNSTRPSKTMSNLPTASGTVPKPLEQFCNKSSSDAAEPLVQKMMQALPSGCLDIEVTSLPPPPLSSTVAKGLIIDEPIADITPIKKTRNSSKMNSMREAKYPEMDQHLLNQARETADLMEQGLHDGRWPVGVDYTTPWTDDAPPKPRYGLVPWSRARSDAWSLEEGAVLAEQAARGLHNRSTTLFLMVWCYANHLGRTQVLTCKSEIFDLADEAMVGGRLYHSVAYFLRERRRVLGKPTGDLSPDVVWDPEYWMGKPISDADKALRRALGGLRDAAQDQLLWQRLTRKLEQQADEKRRGLEKLHQSIATNQRGAPDGYRPGSSSSRPREPEERVEPIFFRPAPPVKKDDSPSDSDEGLFIRKPKQRQNTDAPSTAQTQEASGIESLHPEGQKLLQEVMLQKRQQQQSVQQYFRQFCLNHQPHRTQPTPMQEPLDPAVSHSPARKGEYSSFPPLPPNRPNQQGNKGVSIEKKRETEQSLIAEEVIRVLNKKCQGTQDNDSDSQQGQELTTLLPFRPRCDDTAAAPSPSSSAVEELKPSAARCRPATRQPNSRTFSTDAEIREMAQRLQPPPPPSHEEASSSTPDDIEMESWDVISERANSDDSNENQADNMETDRASDDSDFGSWEDIV</sequence>
<feature type="region of interest" description="Disordered" evidence="1">
    <location>
        <begin position="340"/>
        <end position="366"/>
    </location>
</feature>
<feature type="compositionally biased region" description="Polar residues" evidence="1">
    <location>
        <begin position="891"/>
        <end position="900"/>
    </location>
</feature>
<dbReference type="EMBL" id="JAQQWN010000007">
    <property type="protein sequence ID" value="KAK8075781.1"/>
    <property type="molecule type" value="Genomic_DNA"/>
</dbReference>
<organism evidence="2 3">
    <name type="scientific">Apiospora hydei</name>
    <dbReference type="NCBI Taxonomy" id="1337664"/>
    <lineage>
        <taxon>Eukaryota</taxon>
        <taxon>Fungi</taxon>
        <taxon>Dikarya</taxon>
        <taxon>Ascomycota</taxon>
        <taxon>Pezizomycotina</taxon>
        <taxon>Sordariomycetes</taxon>
        <taxon>Xylariomycetidae</taxon>
        <taxon>Amphisphaeriales</taxon>
        <taxon>Apiosporaceae</taxon>
        <taxon>Apiospora</taxon>
    </lineage>
</organism>
<gene>
    <name evidence="2" type="ORF">PG997_010444</name>
</gene>
<accession>A0ABR1VWZ5</accession>
<feature type="region of interest" description="Disordered" evidence="1">
    <location>
        <begin position="837"/>
        <end position="973"/>
    </location>
</feature>
<feature type="compositionally biased region" description="Polar residues" evidence="1">
    <location>
        <begin position="340"/>
        <end position="363"/>
    </location>
</feature>
<evidence type="ECO:0000313" key="2">
    <source>
        <dbReference type="EMBL" id="KAK8075781.1"/>
    </source>
</evidence>
<keyword evidence="3" id="KW-1185">Reference proteome</keyword>
<feature type="compositionally biased region" description="Polar residues" evidence="1">
    <location>
        <begin position="711"/>
        <end position="725"/>
    </location>
</feature>
<dbReference type="RefSeq" id="XP_066666721.1">
    <property type="nucleotide sequence ID" value="XM_066814759.1"/>
</dbReference>
<dbReference type="Proteomes" id="UP001433268">
    <property type="component" value="Unassembled WGS sequence"/>
</dbReference>
<proteinExistence type="predicted"/>
<feature type="compositionally biased region" description="Basic and acidic residues" evidence="1">
    <location>
        <begin position="671"/>
        <end position="680"/>
    </location>
</feature>
<feature type="region of interest" description="Disordered" evidence="1">
    <location>
        <begin position="765"/>
        <end position="819"/>
    </location>
</feature>
<evidence type="ECO:0000313" key="3">
    <source>
        <dbReference type="Proteomes" id="UP001433268"/>
    </source>
</evidence>
<name>A0ABR1VWZ5_9PEZI</name>
<comment type="caution">
    <text evidence="2">The sequence shown here is derived from an EMBL/GenBank/DDBJ whole genome shotgun (WGS) entry which is preliminary data.</text>
</comment>
<dbReference type="GeneID" id="92047819"/>